<evidence type="ECO:0000313" key="2">
    <source>
        <dbReference type="Proteomes" id="UP000295260"/>
    </source>
</evidence>
<proteinExistence type="predicted"/>
<dbReference type="PROSITE" id="PS51257">
    <property type="entry name" value="PROKAR_LIPOPROTEIN"/>
    <property type="match status" value="1"/>
</dbReference>
<evidence type="ECO:0000313" key="1">
    <source>
        <dbReference type="EMBL" id="TDP58620.1"/>
    </source>
</evidence>
<reference evidence="1 2" key="1">
    <citation type="submission" date="2019-03" db="EMBL/GenBank/DDBJ databases">
        <title>Genomic Encyclopedia of Archaeal and Bacterial Type Strains, Phase II (KMG-II): from individual species to whole genera.</title>
        <authorList>
            <person name="Goeker M."/>
        </authorList>
    </citation>
    <scope>NUCLEOTIDE SEQUENCE [LARGE SCALE GENOMIC DNA]</scope>
    <source>
        <strain evidence="1 2">DSM 25687</strain>
    </source>
</reference>
<sequence>MRKYIVVMVGLVFWIGCFGQATTEIVDFIPMTPESFAFKKRFNYDISNYTGTTNIDIPIYTIIDKDIEIPISISYNTGGIKVEEEASIVGLGWYLNIGGEISRKNNGAPDERSFISTNYNSVNGIGYNKTTIPDFIPPSGGDIYAGLYWAKVHLYRDAILHSNPYVSYQLTRDTRPDEFFYNFLGNSGSFMYNQQTSNFINYPLNNIKFDFMTQYIQGYNTVFYNLIANLPDGNKVFFGEDGRRSVRKNGGLYFDNSWQIKKIITKNNLEINYEYIQSEYTTSTRSTWTGFEGGVSPGLASNPISFGNSYDYKNRESLISKIHFPNGMIEFIYGNRDDLLSGSKRLVGIKVFENNQLIKEVNLNHSYFVSNQPVVPINNVISRTKRLKLDSIEFKGNDGSVVEKYSLEYNVFDKVPTKDSFSRDYWGYFNGDNSANIMPKIFDVECVTNCYDRISPLYSKTFSLKKIIYPEGGYTEFEYENNIANISLGDVPQDLIDKITDELYQNEFRDLYISGYALNNYYPEPIPDTYYPARRKFLYSEPFVIDQSISPSMTNNLFINSNLPFKIPFYQTFLPSNNYVKCDIEKFNGTSFQPYFSKTISVNENSNGNSGSYVDNLNLPHGTYRFKIELYQGYFNSNGSSYLNSQELQQYHSTSISLRLRRKNKTEIIVGGLRIKEVTSNTPQNAYKTTYSYLNDNGKSSGRMTSIPTFINLVSYNDFLPTNQNPNNHINRIIIKKSSEPNLPMIKTHGSHIGYQKVTKKIMNLNDNNDYMKTDYTYSFASPLFSDHYLRTHLKIYEPKPWQSGKLLTTTDYINDAIKKRTIYDYYGLDLEYDKGFVEDIITDYFNQNEFDPDNALVFDRASNFIPVIDGNVISGNGLNLYQPDDNPVMLASGHWTAAGAGFKTPYFKNYTGFDAIKSVKTIFYESNGDFETNEYYDYRNNNLSSKRVLSSTNDTIITNYYYPVDNEMSNEPNIQNLVLKNIISKPLKIETYRNDVKIYEQKTVYKDWDTTSGIFLLPELIKTSKGNGALEDRVKYNLIDTTNGNPLEVEKKDGMKISYIWGYNKTQPVAKLENIAYASIPAATIADIQSKSDLNNNEANLLTSLNALRTSFPNSMITTLTYKPLIGVSTITDPKGQKTTYEYDTFGRLKQVKDHQGNILSENEYHYRTQN</sequence>
<protein>
    <submittedName>
        <fullName evidence="1">YD repeat-containing protein</fullName>
    </submittedName>
</protein>
<name>A0A4R6Q901_9FLAO</name>
<accession>A0A4R6Q901</accession>
<dbReference type="Gene3D" id="2.180.10.10">
    <property type="entry name" value="RHS repeat-associated core"/>
    <property type="match status" value="1"/>
</dbReference>
<dbReference type="EMBL" id="SNXR01000014">
    <property type="protein sequence ID" value="TDP58620.1"/>
    <property type="molecule type" value="Genomic_DNA"/>
</dbReference>
<gene>
    <name evidence="1" type="ORF">BC748_1844</name>
</gene>
<dbReference type="Pfam" id="PF05593">
    <property type="entry name" value="RHS_repeat"/>
    <property type="match status" value="1"/>
</dbReference>
<dbReference type="NCBIfam" id="TIGR01643">
    <property type="entry name" value="YD_repeat_2x"/>
    <property type="match status" value="1"/>
</dbReference>
<dbReference type="InterPro" id="IPR006530">
    <property type="entry name" value="YD"/>
</dbReference>
<dbReference type="AlphaFoldDB" id="A0A4R6Q901"/>
<comment type="caution">
    <text evidence="1">The sequence shown here is derived from an EMBL/GenBank/DDBJ whole genome shotgun (WGS) entry which is preliminary data.</text>
</comment>
<dbReference type="Proteomes" id="UP000295260">
    <property type="component" value="Unassembled WGS sequence"/>
</dbReference>
<dbReference type="OrthoDB" id="9814627at2"/>
<organism evidence="1 2">
    <name type="scientific">Flavobacterium dankookense</name>
    <dbReference type="NCBI Taxonomy" id="706186"/>
    <lineage>
        <taxon>Bacteria</taxon>
        <taxon>Pseudomonadati</taxon>
        <taxon>Bacteroidota</taxon>
        <taxon>Flavobacteriia</taxon>
        <taxon>Flavobacteriales</taxon>
        <taxon>Flavobacteriaceae</taxon>
        <taxon>Flavobacterium</taxon>
    </lineage>
</organism>
<keyword evidence="2" id="KW-1185">Reference proteome</keyword>
<dbReference type="InterPro" id="IPR031325">
    <property type="entry name" value="RHS_repeat"/>
</dbReference>